<keyword evidence="7" id="KW-0924">Ammonia transport</keyword>
<feature type="transmembrane region" description="Helical" evidence="10">
    <location>
        <begin position="298"/>
        <end position="318"/>
    </location>
</feature>
<keyword evidence="3" id="KW-0813">Transport</keyword>
<accession>A0A1Q9DZC1</accession>
<feature type="transmembrane region" description="Helical" evidence="10">
    <location>
        <begin position="361"/>
        <end position="383"/>
    </location>
</feature>
<comment type="caution">
    <text evidence="12">The sequence shown here is derived from an EMBL/GenBank/DDBJ whole genome shotgun (WGS) entry which is preliminary data.</text>
</comment>
<dbReference type="OrthoDB" id="407750at2759"/>
<organism evidence="12 13">
    <name type="scientific">Symbiodinium microadriaticum</name>
    <name type="common">Dinoflagellate</name>
    <name type="synonym">Zooxanthella microadriatica</name>
    <dbReference type="NCBI Taxonomy" id="2951"/>
    <lineage>
        <taxon>Eukaryota</taxon>
        <taxon>Sar</taxon>
        <taxon>Alveolata</taxon>
        <taxon>Dinophyceae</taxon>
        <taxon>Suessiales</taxon>
        <taxon>Symbiodiniaceae</taxon>
        <taxon>Symbiodinium</taxon>
    </lineage>
</organism>
<feature type="transmembrane region" description="Helical" evidence="10">
    <location>
        <begin position="551"/>
        <end position="573"/>
    </location>
</feature>
<evidence type="ECO:0000256" key="3">
    <source>
        <dbReference type="ARBA" id="ARBA00022448"/>
    </source>
</evidence>
<evidence type="ECO:0000256" key="4">
    <source>
        <dbReference type="ARBA" id="ARBA00022692"/>
    </source>
</evidence>
<evidence type="ECO:0000256" key="6">
    <source>
        <dbReference type="ARBA" id="ARBA00023136"/>
    </source>
</evidence>
<comment type="subcellular location">
    <subcellularLocation>
        <location evidence="1">Membrane</location>
        <topology evidence="1">Multi-pass membrane protein</topology>
    </subcellularLocation>
</comment>
<evidence type="ECO:0000256" key="5">
    <source>
        <dbReference type="ARBA" id="ARBA00022989"/>
    </source>
</evidence>
<evidence type="ECO:0000313" key="13">
    <source>
        <dbReference type="Proteomes" id="UP000186817"/>
    </source>
</evidence>
<feature type="transmembrane region" description="Helical" evidence="10">
    <location>
        <begin position="526"/>
        <end position="544"/>
    </location>
</feature>
<dbReference type="SUPFAM" id="SSF111352">
    <property type="entry name" value="Ammonium transporter"/>
    <property type="match status" value="1"/>
</dbReference>
<evidence type="ECO:0000256" key="8">
    <source>
        <dbReference type="SAM" id="Coils"/>
    </source>
</evidence>
<dbReference type="GO" id="GO:0008519">
    <property type="term" value="F:ammonium channel activity"/>
    <property type="evidence" value="ECO:0007669"/>
    <property type="project" value="InterPro"/>
</dbReference>
<feature type="domain" description="Ammonium transporter AmtB-like" evidence="11">
    <location>
        <begin position="436"/>
        <end position="645"/>
    </location>
</feature>
<reference evidence="12 13" key="1">
    <citation type="submission" date="2016-02" db="EMBL/GenBank/DDBJ databases">
        <title>Genome analysis of coral dinoflagellate symbionts highlights evolutionary adaptations to a symbiotic lifestyle.</title>
        <authorList>
            <person name="Aranda M."/>
            <person name="Li Y."/>
            <person name="Liew Y.J."/>
            <person name="Baumgarten S."/>
            <person name="Simakov O."/>
            <person name="Wilson M."/>
            <person name="Piel J."/>
            <person name="Ashoor H."/>
            <person name="Bougouffa S."/>
            <person name="Bajic V.B."/>
            <person name="Ryu T."/>
            <person name="Ravasi T."/>
            <person name="Bayer T."/>
            <person name="Micklem G."/>
            <person name="Kim H."/>
            <person name="Bhak J."/>
            <person name="Lajeunesse T.C."/>
            <person name="Voolstra C.R."/>
        </authorList>
    </citation>
    <scope>NUCLEOTIDE SEQUENCE [LARGE SCALE GENOMIC DNA]</scope>
    <source>
        <strain evidence="12 13">CCMP2467</strain>
    </source>
</reference>
<dbReference type="InterPro" id="IPR029020">
    <property type="entry name" value="Ammonium/urea_transptr"/>
</dbReference>
<evidence type="ECO:0000313" key="12">
    <source>
        <dbReference type="EMBL" id="OLQ00525.1"/>
    </source>
</evidence>
<feature type="coiled-coil region" evidence="8">
    <location>
        <begin position="714"/>
        <end position="748"/>
    </location>
</feature>
<dbReference type="Pfam" id="PF00909">
    <property type="entry name" value="Ammonium_transp"/>
    <property type="match status" value="2"/>
</dbReference>
<evidence type="ECO:0000256" key="1">
    <source>
        <dbReference type="ARBA" id="ARBA00004141"/>
    </source>
</evidence>
<dbReference type="AlphaFoldDB" id="A0A1Q9DZC1"/>
<evidence type="ECO:0000256" key="2">
    <source>
        <dbReference type="ARBA" id="ARBA00005887"/>
    </source>
</evidence>
<name>A0A1Q9DZC1_SYMMI</name>
<sequence length="775" mass="84629">MLGIVWISANYLDVLDKGPCAQTGYTLALKYRELRGAWLCGGNLWRNAPALGLEALMRSARIELPGRKLSEGSFYGFEALMRSARIELPGLLSKGSFYGFEALMRSARIELPGRKLSEGSFYGFEALMRSARIELPGLLSKGSFYGFEALMRSARIELPGLLSKGSFYGFEALMRSARIELPGFLLRVRSFDAKRSHRAPRWIAEMTFDASDECKAERGHHRADVIFVLTCAARIVQMQSGFAMLESAYQQPNNAANIMMKNMLDLCIGVLAFFLFGYYIAYHDTHSLNGLADAGTDLAHFFCTFSYATTAATINSGALAGRVAFFPYLVLSTVMTGLLYPICAYLAWGNGWLQELGFVDFAGSVVVHQVGAVSALVSTCFLGPRIGRFPTYRTWKRPWSFFFLEKRRNEYYREPEDPVETKVFIPFRKCRHPVQLLFGTFLLLVGFLAFNPASTFKTTLGQDLVVAHASATTLLAAAGGGVGGMVFSMLYTRSTVVRVPELTNAVIAGLVASCAPAAVMPLSVSPVVGFIAAILSLVFEEVLAHFQIDDAVGAVAAHGPSGAWGAIAVALFAQKSCVNPDVGGIFFGGGEAGWTLLGNQFIGMFLLSGISVGITYISVLLIELISGFRCTRACELIGLDLWEHQFDDGSVQTNKFKAQLLDRATSSANLDVKTGIWGSFMEAMEGRQARRASLTPDASPVKVLETSGPPDVGEKSLQAEVSDLKKTVEKLQAQIALLTLAKVREQEEAAKGRQDMFGERQTSDQGSMEELRTRM</sequence>
<proteinExistence type="inferred from homology"/>
<dbReference type="InterPro" id="IPR024041">
    <property type="entry name" value="NH4_transpt_AmtB-like_dom"/>
</dbReference>
<evidence type="ECO:0000256" key="9">
    <source>
        <dbReference type="SAM" id="MobiDB-lite"/>
    </source>
</evidence>
<feature type="transmembrane region" description="Helical" evidence="10">
    <location>
        <begin position="263"/>
        <end position="282"/>
    </location>
</feature>
<dbReference type="PANTHER" id="PTHR11730:SF6">
    <property type="entry name" value="AMMONIUM TRANSPORTER"/>
    <property type="match status" value="1"/>
</dbReference>
<evidence type="ECO:0000256" key="10">
    <source>
        <dbReference type="SAM" id="Phobius"/>
    </source>
</evidence>
<feature type="transmembrane region" description="Helical" evidence="10">
    <location>
        <begin position="465"/>
        <end position="490"/>
    </location>
</feature>
<dbReference type="GO" id="GO:0016020">
    <property type="term" value="C:membrane"/>
    <property type="evidence" value="ECO:0007669"/>
    <property type="project" value="UniProtKB-SubCell"/>
</dbReference>
<evidence type="ECO:0000256" key="7">
    <source>
        <dbReference type="ARBA" id="ARBA00023177"/>
    </source>
</evidence>
<dbReference type="GO" id="GO:0097272">
    <property type="term" value="P:ammonium homeostasis"/>
    <property type="evidence" value="ECO:0007669"/>
    <property type="project" value="TreeGrafter"/>
</dbReference>
<protein>
    <submittedName>
        <fullName evidence="12">Putative ammonium transporter</fullName>
    </submittedName>
</protein>
<feature type="transmembrane region" description="Helical" evidence="10">
    <location>
        <begin position="434"/>
        <end position="453"/>
    </location>
</feature>
<feature type="transmembrane region" description="Helical" evidence="10">
    <location>
        <begin position="601"/>
        <end position="622"/>
    </location>
</feature>
<dbReference type="Proteomes" id="UP000186817">
    <property type="component" value="Unassembled WGS sequence"/>
</dbReference>
<keyword evidence="8" id="KW-0175">Coiled coil</keyword>
<keyword evidence="6 10" id="KW-0472">Membrane</keyword>
<feature type="transmembrane region" description="Helical" evidence="10">
    <location>
        <begin position="325"/>
        <end position="349"/>
    </location>
</feature>
<feature type="region of interest" description="Disordered" evidence="9">
    <location>
        <begin position="692"/>
        <end position="713"/>
    </location>
</feature>
<comment type="similarity">
    <text evidence="2">Belongs to the ammonia transporter channel (TC 1.A.11.2) family.</text>
</comment>
<keyword evidence="4 10" id="KW-0812">Transmembrane</keyword>
<feature type="compositionally biased region" description="Basic and acidic residues" evidence="9">
    <location>
        <begin position="748"/>
        <end position="762"/>
    </location>
</feature>
<feature type="region of interest" description="Disordered" evidence="9">
    <location>
        <begin position="748"/>
        <end position="775"/>
    </location>
</feature>
<keyword evidence="13" id="KW-1185">Reference proteome</keyword>
<keyword evidence="5 10" id="KW-1133">Transmembrane helix</keyword>
<dbReference type="EMBL" id="LSRX01000324">
    <property type="protein sequence ID" value="OLQ00525.1"/>
    <property type="molecule type" value="Genomic_DNA"/>
</dbReference>
<evidence type="ECO:0000259" key="11">
    <source>
        <dbReference type="Pfam" id="PF00909"/>
    </source>
</evidence>
<dbReference type="Gene3D" id="1.10.3430.10">
    <property type="entry name" value="Ammonium transporter AmtB like domains"/>
    <property type="match status" value="1"/>
</dbReference>
<dbReference type="PANTHER" id="PTHR11730">
    <property type="entry name" value="AMMONIUM TRANSPORTER"/>
    <property type="match status" value="1"/>
</dbReference>
<gene>
    <name evidence="12" type="ORF">AK812_SmicGene16804</name>
</gene>
<feature type="domain" description="Ammonium transporter AmtB-like" evidence="11">
    <location>
        <begin position="227"/>
        <end position="390"/>
    </location>
</feature>